<dbReference type="Proteomes" id="UP000326396">
    <property type="component" value="Linkage Group LG18"/>
</dbReference>
<organism evidence="2 3">
    <name type="scientific">Mikania micrantha</name>
    <name type="common">bitter vine</name>
    <dbReference type="NCBI Taxonomy" id="192012"/>
    <lineage>
        <taxon>Eukaryota</taxon>
        <taxon>Viridiplantae</taxon>
        <taxon>Streptophyta</taxon>
        <taxon>Embryophyta</taxon>
        <taxon>Tracheophyta</taxon>
        <taxon>Spermatophyta</taxon>
        <taxon>Magnoliopsida</taxon>
        <taxon>eudicotyledons</taxon>
        <taxon>Gunneridae</taxon>
        <taxon>Pentapetalae</taxon>
        <taxon>asterids</taxon>
        <taxon>campanulids</taxon>
        <taxon>Asterales</taxon>
        <taxon>Asteraceae</taxon>
        <taxon>Asteroideae</taxon>
        <taxon>Heliantheae alliance</taxon>
        <taxon>Eupatorieae</taxon>
        <taxon>Mikania</taxon>
    </lineage>
</organism>
<protein>
    <submittedName>
        <fullName evidence="2">Uncharacterized protein</fullName>
    </submittedName>
</protein>
<sequence length="67" mass="7874">MVNVGENRARNGVTDCPESRNEGKFQSMEFLDSSRYTTKRLRILRDLDFERNDIVRIVDYCLDDGQD</sequence>
<feature type="region of interest" description="Disordered" evidence="1">
    <location>
        <begin position="1"/>
        <end position="20"/>
    </location>
</feature>
<reference evidence="2 3" key="1">
    <citation type="submission" date="2019-05" db="EMBL/GenBank/DDBJ databases">
        <title>Mikania micrantha, genome provides insights into the molecular mechanism of rapid growth.</title>
        <authorList>
            <person name="Liu B."/>
        </authorList>
    </citation>
    <scope>NUCLEOTIDE SEQUENCE [LARGE SCALE GENOMIC DNA]</scope>
    <source>
        <strain evidence="2">NLD-2019</strain>
        <tissue evidence="2">Leaf</tissue>
    </source>
</reference>
<evidence type="ECO:0000313" key="3">
    <source>
        <dbReference type="Proteomes" id="UP000326396"/>
    </source>
</evidence>
<comment type="caution">
    <text evidence="2">The sequence shown here is derived from an EMBL/GenBank/DDBJ whole genome shotgun (WGS) entry which is preliminary data.</text>
</comment>
<keyword evidence="3" id="KW-1185">Reference proteome</keyword>
<accession>A0A5N6NQ59</accession>
<gene>
    <name evidence="2" type="ORF">E3N88_19174</name>
</gene>
<name>A0A5N6NQ59_9ASTR</name>
<evidence type="ECO:0000256" key="1">
    <source>
        <dbReference type="SAM" id="MobiDB-lite"/>
    </source>
</evidence>
<evidence type="ECO:0000313" key="2">
    <source>
        <dbReference type="EMBL" id="KAD4982503.1"/>
    </source>
</evidence>
<dbReference type="EMBL" id="SZYD01000010">
    <property type="protein sequence ID" value="KAD4982503.1"/>
    <property type="molecule type" value="Genomic_DNA"/>
</dbReference>
<proteinExistence type="predicted"/>
<dbReference type="AlphaFoldDB" id="A0A5N6NQ59"/>